<feature type="transmembrane region" description="Helical" evidence="1">
    <location>
        <begin position="45"/>
        <end position="68"/>
    </location>
</feature>
<dbReference type="EMBL" id="CP121194">
    <property type="protein sequence ID" value="XBH10265.1"/>
    <property type="molecule type" value="Genomic_DNA"/>
</dbReference>
<evidence type="ECO:0000256" key="1">
    <source>
        <dbReference type="SAM" id="Phobius"/>
    </source>
</evidence>
<dbReference type="RefSeq" id="WP_348267771.1">
    <property type="nucleotide sequence ID" value="NZ_CP121194.1"/>
</dbReference>
<keyword evidence="1" id="KW-1133">Transmembrane helix</keyword>
<dbReference type="AlphaFoldDB" id="A0AAU7D6Q8"/>
<proteinExistence type="predicted"/>
<evidence type="ECO:0000313" key="3">
    <source>
        <dbReference type="EMBL" id="XBH13702.1"/>
    </source>
</evidence>
<sequence>MPVVGRSAGEWLRTPIDDLTIWLGVHLFHLTGRAATVHDATGDRALAWVAMLLILLTSAIAAAAWSVFDRKRVQYADLLLWFRLGLSVTLGLALLPYAFIKIFPLQFPSPPLALLNEPVGNASPTLLFWSLYGLHPAFEMLLGWVEVLTAVLLLFRRTAFPGALLALGVTANIALLDTVFDVPVKLWSFTLVVMSLVLLIPEAKWLGSFFFSRDAVPQRPQWAPQPRTARARRAALLAEVLLVLVACSSYAWGTWTVYRMKLEALRDPSMFTGEWRIQGQSGIKGGDGQAITTVFFDPNSDMMLQDARGTMWRSRSVYDSKTHVLRVLYEAGGFMIFVVDQSDASDLLLIPKGPTAAQMGTVTLKRVFLPRTYPLLQRHFHWVNEFEPLH</sequence>
<feature type="transmembrane region" description="Helical" evidence="1">
    <location>
        <begin position="233"/>
        <end position="252"/>
    </location>
</feature>
<feature type="transmembrane region" description="Helical" evidence="1">
    <location>
        <begin position="162"/>
        <end position="180"/>
    </location>
</feature>
<evidence type="ECO:0000313" key="2">
    <source>
        <dbReference type="EMBL" id="XBH10265.1"/>
    </source>
</evidence>
<keyword evidence="1" id="KW-0472">Membrane</keyword>
<feature type="transmembrane region" description="Helical" evidence="1">
    <location>
        <begin position="80"/>
        <end position="100"/>
    </location>
</feature>
<feature type="transmembrane region" description="Helical" evidence="1">
    <location>
        <begin position="186"/>
        <end position="212"/>
    </location>
</feature>
<reference evidence="3" key="1">
    <citation type="submission" date="2023-03" db="EMBL/GenBank/DDBJ databases">
        <title>Edaphobacter sp.</title>
        <authorList>
            <person name="Huber K.J."/>
            <person name="Papendorf J."/>
            <person name="Pilke C."/>
            <person name="Bunk B."/>
            <person name="Sproeer C."/>
            <person name="Pester M."/>
        </authorList>
    </citation>
    <scope>NUCLEOTIDE SEQUENCE</scope>
    <source>
        <strain evidence="2">DSM 109919</strain>
        <strain evidence="3">DSM 109920</strain>
    </source>
</reference>
<organism evidence="3">
    <name type="scientific">Edaphobacter paludis</name>
    <dbReference type="NCBI Taxonomy" id="3035702"/>
    <lineage>
        <taxon>Bacteria</taxon>
        <taxon>Pseudomonadati</taxon>
        <taxon>Acidobacteriota</taxon>
        <taxon>Terriglobia</taxon>
        <taxon>Terriglobales</taxon>
        <taxon>Acidobacteriaceae</taxon>
        <taxon>Edaphobacter</taxon>
    </lineage>
</organism>
<dbReference type="KEGG" id="epl:P4G45_00665"/>
<feature type="transmembrane region" description="Helical" evidence="1">
    <location>
        <begin position="137"/>
        <end position="155"/>
    </location>
</feature>
<name>A0AAU7D6Q8_9BACT</name>
<keyword evidence="1" id="KW-0812">Transmembrane</keyword>
<gene>
    <name evidence="2" type="ORF">P4G45_00665</name>
    <name evidence="3" type="ORF">P8936_00670</name>
</gene>
<accession>A0AAU7D6Q8</accession>
<dbReference type="EMBL" id="CP121195">
    <property type="protein sequence ID" value="XBH13702.1"/>
    <property type="molecule type" value="Genomic_DNA"/>
</dbReference>
<evidence type="ECO:0008006" key="4">
    <source>
        <dbReference type="Google" id="ProtNLM"/>
    </source>
</evidence>
<accession>A0AAU7CZC8</accession>
<protein>
    <recommendedName>
        <fullName evidence="4">DoxX family protein</fullName>
    </recommendedName>
</protein>